<name>A0A2N3LSC8_9HYPH</name>
<organism evidence="9 10">
    <name type="scientific">Pleomorphomonas diazotrophica</name>
    <dbReference type="NCBI Taxonomy" id="1166257"/>
    <lineage>
        <taxon>Bacteria</taxon>
        <taxon>Pseudomonadati</taxon>
        <taxon>Pseudomonadota</taxon>
        <taxon>Alphaproteobacteria</taxon>
        <taxon>Hyphomicrobiales</taxon>
        <taxon>Pleomorphomonadaceae</taxon>
        <taxon>Pleomorphomonas</taxon>
    </lineage>
</organism>
<dbReference type="InterPro" id="IPR004090">
    <property type="entry name" value="Chemotax_Me-accpt_rcpt"/>
</dbReference>
<evidence type="ECO:0000256" key="1">
    <source>
        <dbReference type="ARBA" id="ARBA00023224"/>
    </source>
</evidence>
<evidence type="ECO:0000259" key="7">
    <source>
        <dbReference type="PROSITE" id="PS50111"/>
    </source>
</evidence>
<dbReference type="Proteomes" id="UP000233491">
    <property type="component" value="Unassembled WGS sequence"/>
</dbReference>
<feature type="transmembrane region" description="Helical" evidence="6">
    <location>
        <begin position="47"/>
        <end position="67"/>
    </location>
</feature>
<dbReference type="EMBL" id="PJNW01000018">
    <property type="protein sequence ID" value="PKR87433.1"/>
    <property type="molecule type" value="Genomic_DNA"/>
</dbReference>
<comment type="caution">
    <text evidence="9">The sequence shown here is derived from an EMBL/GenBank/DDBJ whole genome shotgun (WGS) entry which is preliminary data.</text>
</comment>
<evidence type="ECO:0000256" key="2">
    <source>
        <dbReference type="ARBA" id="ARBA00029447"/>
    </source>
</evidence>
<evidence type="ECO:0000256" key="3">
    <source>
        <dbReference type="PROSITE-ProRule" id="PRU00284"/>
    </source>
</evidence>
<dbReference type="CDD" id="cd19410">
    <property type="entry name" value="HK9-like_sensor"/>
    <property type="match status" value="1"/>
</dbReference>
<dbReference type="GO" id="GO:0004888">
    <property type="term" value="F:transmembrane signaling receptor activity"/>
    <property type="evidence" value="ECO:0007669"/>
    <property type="project" value="InterPro"/>
</dbReference>
<evidence type="ECO:0000313" key="10">
    <source>
        <dbReference type="Proteomes" id="UP000233491"/>
    </source>
</evidence>
<keyword evidence="10" id="KW-1185">Reference proteome</keyword>
<proteinExistence type="inferred from homology"/>
<dbReference type="AlphaFoldDB" id="A0A2N3LSC8"/>
<evidence type="ECO:0000256" key="4">
    <source>
        <dbReference type="SAM" id="Coils"/>
    </source>
</evidence>
<dbReference type="SMART" id="SM00283">
    <property type="entry name" value="MA"/>
    <property type="match status" value="1"/>
</dbReference>
<evidence type="ECO:0000313" key="9">
    <source>
        <dbReference type="EMBL" id="PKR87433.1"/>
    </source>
</evidence>
<keyword evidence="6" id="KW-0812">Transmembrane</keyword>
<feature type="coiled-coil region" evidence="4">
    <location>
        <begin position="289"/>
        <end position="319"/>
    </location>
</feature>
<dbReference type="GO" id="GO:0007165">
    <property type="term" value="P:signal transduction"/>
    <property type="evidence" value="ECO:0007669"/>
    <property type="project" value="UniProtKB-KW"/>
</dbReference>
<dbReference type="SUPFAM" id="SSF58104">
    <property type="entry name" value="Methyl-accepting chemotaxis protein (MCP) signaling domain"/>
    <property type="match status" value="1"/>
</dbReference>
<dbReference type="GO" id="GO:0006935">
    <property type="term" value="P:chemotaxis"/>
    <property type="evidence" value="ECO:0007669"/>
    <property type="project" value="InterPro"/>
</dbReference>
<reference evidence="9 10" key="1">
    <citation type="submission" date="2017-12" db="EMBL/GenBank/DDBJ databases">
        <title>Anaerobic carbon monoxide metabolism by Pleomorphomonas carboxyditropha sp. nov., a new mesophilic hydrogenogenic carboxidotroph.</title>
        <authorList>
            <person name="Esquivel-Elizondo S."/>
            <person name="Krajmalnik-Brown R."/>
        </authorList>
    </citation>
    <scope>NUCLEOTIDE SEQUENCE [LARGE SCALE GENOMIC DNA]</scope>
    <source>
        <strain evidence="9 10">R5-392</strain>
    </source>
</reference>
<feature type="domain" description="Methyl-accepting transducer" evidence="7">
    <location>
        <begin position="341"/>
        <end position="577"/>
    </location>
</feature>
<protein>
    <submittedName>
        <fullName evidence="9">Chemotaxis protein</fullName>
    </submittedName>
</protein>
<comment type="similarity">
    <text evidence="2">Belongs to the methyl-accepting chemotaxis (MCP) protein family.</text>
</comment>
<dbReference type="PANTHER" id="PTHR32089:SF112">
    <property type="entry name" value="LYSOZYME-LIKE PROTEIN-RELATED"/>
    <property type="match status" value="1"/>
</dbReference>
<evidence type="ECO:0000256" key="5">
    <source>
        <dbReference type="SAM" id="MobiDB-lite"/>
    </source>
</evidence>
<sequence length="597" mass="62430">MADRARSAPKSIQGWGRSPPISTRISVEPAFGPSGGLYMAFHLQIRGQLLVAFGIVIAGGLGSGLFVQMANQSMKQNVDWTIHTYEVLQAADSTLAALVNQETGMRGYLVTGNEANLDPLRAGEADFKTALAAAKELTADNPAQQTRLDAIAAEVQIWQTEVSHQAIDLMAKPETQGAARDIERQGLGKKSFDKIRSLLTEFKSAEASLLDSRSAAMATAQTVITVATFSSILLTILIGLASAVVLNRRVAAPIRESIGVMRDMQAGNYQVKVGYAERMDEIGAMSAALSAFRDELTRAAKAREEQEAARQAAEASTRARAELAERFVGRMEALAEGFGRSSGTIAEAARNLSATAEETSRQAQAVAGAAEEAASNVQTVAAGTEELSASIREISTQVNGSNRIAQDASLAAEQSANNIRSLATAAHQIGEVVELISNIAAQTNLLALNATIEAARAGEAGRGFAVVAAEVKDLADQTAKATDDIGRKVGEIQVATNTTVASVSEITKTIMAIQQASQTIAAAVEQQGVATSEMSQNTHRAAAGTTDVTANIAGVSNAAEVTGASSVQLMRLSDDLTAQVTDLQSEVTAFVASLRAA</sequence>
<dbReference type="OrthoDB" id="8482111at2"/>
<dbReference type="SMART" id="SM00304">
    <property type="entry name" value="HAMP"/>
    <property type="match status" value="1"/>
</dbReference>
<keyword evidence="6" id="KW-1133">Transmembrane helix</keyword>
<evidence type="ECO:0000256" key="6">
    <source>
        <dbReference type="SAM" id="Phobius"/>
    </source>
</evidence>
<feature type="region of interest" description="Disordered" evidence="5">
    <location>
        <begin position="1"/>
        <end position="20"/>
    </location>
</feature>
<dbReference type="InterPro" id="IPR007891">
    <property type="entry name" value="CHASE3"/>
</dbReference>
<dbReference type="PRINTS" id="PR00260">
    <property type="entry name" value="CHEMTRNSDUCR"/>
</dbReference>
<gene>
    <name evidence="9" type="ORF">CXZ10_19710</name>
</gene>
<feature type="domain" description="HAMP" evidence="8">
    <location>
        <begin position="248"/>
        <end position="301"/>
    </location>
</feature>
<dbReference type="GO" id="GO:0016020">
    <property type="term" value="C:membrane"/>
    <property type="evidence" value="ECO:0007669"/>
    <property type="project" value="InterPro"/>
</dbReference>
<feature type="transmembrane region" description="Helical" evidence="6">
    <location>
        <begin position="223"/>
        <end position="246"/>
    </location>
</feature>
<dbReference type="Pfam" id="PF05227">
    <property type="entry name" value="CHASE3"/>
    <property type="match status" value="1"/>
</dbReference>
<dbReference type="InterPro" id="IPR003660">
    <property type="entry name" value="HAMP_dom"/>
</dbReference>
<dbReference type="Gene3D" id="1.10.287.950">
    <property type="entry name" value="Methyl-accepting chemotaxis protein"/>
    <property type="match status" value="1"/>
</dbReference>
<keyword evidence="6" id="KW-0472">Membrane</keyword>
<dbReference type="PROSITE" id="PS50885">
    <property type="entry name" value="HAMP"/>
    <property type="match status" value="1"/>
</dbReference>
<dbReference type="Pfam" id="PF00015">
    <property type="entry name" value="MCPsignal"/>
    <property type="match status" value="1"/>
</dbReference>
<dbReference type="PANTHER" id="PTHR32089">
    <property type="entry name" value="METHYL-ACCEPTING CHEMOTAXIS PROTEIN MCPB"/>
    <property type="match status" value="1"/>
</dbReference>
<evidence type="ECO:0000259" key="8">
    <source>
        <dbReference type="PROSITE" id="PS50885"/>
    </source>
</evidence>
<dbReference type="Gene3D" id="6.10.340.10">
    <property type="match status" value="1"/>
</dbReference>
<keyword evidence="1 3" id="KW-0807">Transducer</keyword>
<accession>A0A2N3LSC8</accession>
<dbReference type="InterPro" id="IPR004089">
    <property type="entry name" value="MCPsignal_dom"/>
</dbReference>
<dbReference type="PROSITE" id="PS50111">
    <property type="entry name" value="CHEMOTAXIS_TRANSDUC_2"/>
    <property type="match status" value="1"/>
</dbReference>
<keyword evidence="4" id="KW-0175">Coiled coil</keyword>